<keyword evidence="3 4" id="KW-0687">Ribonucleoprotein</keyword>
<evidence type="ECO:0000313" key="5">
    <source>
        <dbReference type="EMBL" id="SZX75059.1"/>
    </source>
</evidence>
<dbReference type="Pfam" id="PF01015">
    <property type="entry name" value="Ribosomal_S3Ae"/>
    <property type="match status" value="1"/>
</dbReference>
<evidence type="ECO:0008006" key="7">
    <source>
        <dbReference type="Google" id="ProtNLM"/>
    </source>
</evidence>
<dbReference type="InterPro" id="IPR018281">
    <property type="entry name" value="Ribosomal_eS1_CS"/>
</dbReference>
<evidence type="ECO:0000256" key="2">
    <source>
        <dbReference type="ARBA" id="ARBA00022980"/>
    </source>
</evidence>
<evidence type="ECO:0000256" key="4">
    <source>
        <dbReference type="RuleBase" id="RU000668"/>
    </source>
</evidence>
<reference evidence="5 6" key="1">
    <citation type="submission" date="2016-10" db="EMBL/GenBank/DDBJ databases">
        <authorList>
            <person name="Cai Z."/>
        </authorList>
    </citation>
    <scope>NUCLEOTIDE SEQUENCE [LARGE SCALE GENOMIC DNA]</scope>
</reference>
<evidence type="ECO:0000313" key="6">
    <source>
        <dbReference type="Proteomes" id="UP000256970"/>
    </source>
</evidence>
<dbReference type="SMART" id="SM01397">
    <property type="entry name" value="Ribosomal_S3Ae"/>
    <property type="match status" value="1"/>
</dbReference>
<proteinExistence type="inferred from homology"/>
<dbReference type="STRING" id="3088.A0A383WD76"/>
<accession>A0A383WD76</accession>
<gene>
    <name evidence="5" type="ORF">BQ4739_LOCUS15369</name>
</gene>
<dbReference type="GO" id="GO:0005840">
    <property type="term" value="C:ribosome"/>
    <property type="evidence" value="ECO:0007669"/>
    <property type="project" value="UniProtKB-KW"/>
</dbReference>
<name>A0A383WD76_TETOB</name>
<evidence type="ECO:0000256" key="3">
    <source>
        <dbReference type="ARBA" id="ARBA00023274"/>
    </source>
</evidence>
<dbReference type="PROSITE" id="PS01191">
    <property type="entry name" value="RIBOSOMAL_S3AE"/>
    <property type="match status" value="1"/>
</dbReference>
<dbReference type="GO" id="GO:1990904">
    <property type="term" value="C:ribonucleoprotein complex"/>
    <property type="evidence" value="ECO:0007669"/>
    <property type="project" value="UniProtKB-KW"/>
</dbReference>
<keyword evidence="6" id="KW-1185">Reference proteome</keyword>
<organism evidence="5 6">
    <name type="scientific">Tetradesmus obliquus</name>
    <name type="common">Green alga</name>
    <name type="synonym">Acutodesmus obliquus</name>
    <dbReference type="NCBI Taxonomy" id="3088"/>
    <lineage>
        <taxon>Eukaryota</taxon>
        <taxon>Viridiplantae</taxon>
        <taxon>Chlorophyta</taxon>
        <taxon>core chlorophytes</taxon>
        <taxon>Chlorophyceae</taxon>
        <taxon>CS clade</taxon>
        <taxon>Sphaeropleales</taxon>
        <taxon>Scenedesmaceae</taxon>
        <taxon>Tetradesmus</taxon>
    </lineage>
</organism>
<comment type="similarity">
    <text evidence="4">Belongs to the eukaryotic ribosomal protein eS1 family.</text>
</comment>
<dbReference type="PANTHER" id="PTHR11830">
    <property type="entry name" value="40S RIBOSOMAL PROTEIN S3A"/>
    <property type="match status" value="1"/>
</dbReference>
<protein>
    <recommendedName>
        <fullName evidence="7">40S ribosomal protein S3a</fullName>
    </recommendedName>
</protein>
<evidence type="ECO:0000256" key="1">
    <source>
        <dbReference type="ARBA" id="ARBA00022490"/>
    </source>
</evidence>
<dbReference type="EMBL" id="FNXT01001224">
    <property type="protein sequence ID" value="SZX75059.1"/>
    <property type="molecule type" value="Genomic_DNA"/>
</dbReference>
<dbReference type="GO" id="GO:0003735">
    <property type="term" value="F:structural constituent of ribosome"/>
    <property type="evidence" value="ECO:0007669"/>
    <property type="project" value="InterPro"/>
</dbReference>
<dbReference type="InterPro" id="IPR001593">
    <property type="entry name" value="Ribosomal_eS1"/>
</dbReference>
<dbReference type="AlphaFoldDB" id="A0A383WD76"/>
<dbReference type="Proteomes" id="UP000256970">
    <property type="component" value="Unassembled WGS sequence"/>
</dbReference>
<sequence>MAVGKNKRISKGKKGGKKKIVDPFSKKDWYDVKAPSMFAVRNVGKTLVTRTQGTKIASEGLKGRVFEVSLADLQKNEEDAYRKMRLRVEDVQGRNCLTNFWAPQAAAVQQGSQPISCRKRAAGKRLASSWRAGQWLHCAAPSRSFSWCAAPAAVVGAVAVVARLAAVWPVTGSTGRNNADEQQQNQRNMGAAFFRQPPPQQQQQKLSLMRALVPHRAASAVQAGAVRGGMPVAAAAAAEVESSVQL</sequence>
<keyword evidence="2 4" id="KW-0689">Ribosomal protein</keyword>
<dbReference type="GO" id="GO:0006412">
    <property type="term" value="P:translation"/>
    <property type="evidence" value="ECO:0007669"/>
    <property type="project" value="InterPro"/>
</dbReference>
<keyword evidence="1" id="KW-0963">Cytoplasm</keyword>